<comment type="similarity">
    <text evidence="1">Belongs to the transglycosylase Slt family.</text>
</comment>
<evidence type="ECO:0000313" key="6">
    <source>
        <dbReference type="Proteomes" id="UP000036951"/>
    </source>
</evidence>
<dbReference type="Pfam" id="PF01464">
    <property type="entry name" value="SLT"/>
    <property type="match status" value="1"/>
</dbReference>
<evidence type="ECO:0000313" key="5">
    <source>
        <dbReference type="EMBL" id="KOO67653.1"/>
    </source>
</evidence>
<dbReference type="PANTHER" id="PTHR37423:SF2">
    <property type="entry name" value="MEMBRANE-BOUND LYTIC MUREIN TRANSGLYCOSYLASE C"/>
    <property type="match status" value="1"/>
</dbReference>
<dbReference type="SMART" id="SM00257">
    <property type="entry name" value="LysM"/>
    <property type="match status" value="1"/>
</dbReference>
<comment type="caution">
    <text evidence="5">The sequence shown here is derived from an EMBL/GenBank/DDBJ whole genome shotgun (WGS) entry which is preliminary data.</text>
</comment>
<evidence type="ECO:0000256" key="1">
    <source>
        <dbReference type="ARBA" id="ARBA00007734"/>
    </source>
</evidence>
<evidence type="ECO:0000256" key="3">
    <source>
        <dbReference type="SAM" id="SignalP"/>
    </source>
</evidence>
<feature type="compositionally biased region" description="Low complexity" evidence="2">
    <location>
        <begin position="368"/>
        <end position="379"/>
    </location>
</feature>
<dbReference type="PANTHER" id="PTHR37423">
    <property type="entry name" value="SOLUBLE LYTIC MUREIN TRANSGLYCOSYLASE-RELATED"/>
    <property type="match status" value="1"/>
</dbReference>
<dbReference type="RefSeq" id="WP_053398996.1">
    <property type="nucleotide sequence ID" value="NZ_DAWBWQ010000192.1"/>
</dbReference>
<dbReference type="GO" id="GO:0000270">
    <property type="term" value="P:peptidoglycan metabolic process"/>
    <property type="evidence" value="ECO:0007669"/>
    <property type="project" value="InterPro"/>
</dbReference>
<dbReference type="Pfam" id="PF01476">
    <property type="entry name" value="LysM"/>
    <property type="match status" value="1"/>
</dbReference>
<gene>
    <name evidence="5" type="ORF">ACU52_12295</name>
</gene>
<evidence type="ECO:0000259" key="4">
    <source>
        <dbReference type="PROSITE" id="PS51782"/>
    </source>
</evidence>
<dbReference type="GO" id="GO:0008933">
    <property type="term" value="F:peptidoglycan lytic transglycosylase activity"/>
    <property type="evidence" value="ECO:0007669"/>
    <property type="project" value="InterPro"/>
</dbReference>
<dbReference type="InterPro" id="IPR000189">
    <property type="entry name" value="Transglyc_AS"/>
</dbReference>
<accession>A0A8E1QW05</accession>
<keyword evidence="3" id="KW-0732">Signal</keyword>
<feature type="signal peptide" evidence="3">
    <location>
        <begin position="1"/>
        <end position="22"/>
    </location>
</feature>
<sequence>MRKKVFIIIATMLFGGNCVMQAQNEKDEIIVTDNDGKEETIDLPEAMNYEVDSLLNLYYSKTYLQQDEDCNYRDENRDYPKEVYIERLSRLPNVMEMPYNEIVQKFIDRYTGRLRHSVSYMLGASNFYIPIFEEALEAYGLPLELKYLPVIESALNPKATSHAGAAGLWQFMVATGKQYGLEINSLIDERRDPIKSSYAAAHYLKDLYNIFGDWSLVIAAYNCGPENINKAIHRADGQADYWKIYPYLPRETRGYVPAFIAANYVMNYYCEHNICPMRTTLPAKTDTVVVSKDVHLKQIADVCGIDIEELRTLNPQYRRDIVNGNNKPSVIRLPANATNTFIANEDSIYRYETDALLTRRSLVEVESSKYTTSTSSSRKSYSKSKSRKRKSSRRSRTRKKSVTVRSGDTLSEIAERHHTTVKKLRQLNGIKGNNIRAGKKIRVK</sequence>
<reference evidence="5 6" key="1">
    <citation type="submission" date="2015-06" db="EMBL/GenBank/DDBJ databases">
        <title>Prevotella sp. 109, sp. nov., a novel member of the family Prevotellaceae isolated from human faeces.</title>
        <authorList>
            <person name="Shkoporov A.N."/>
            <person name="Chaplin A.V."/>
            <person name="Kafarskaia L.I."/>
            <person name="Efimov B.A."/>
        </authorList>
    </citation>
    <scope>NUCLEOTIDE SEQUENCE [LARGE SCALE GENOMIC DNA]</scope>
    <source>
        <strain evidence="5 6">109</strain>
    </source>
</reference>
<dbReference type="CDD" id="cd16894">
    <property type="entry name" value="MltD-like"/>
    <property type="match status" value="1"/>
</dbReference>
<proteinExistence type="inferred from homology"/>
<dbReference type="Gene3D" id="3.10.350.10">
    <property type="entry name" value="LysM domain"/>
    <property type="match status" value="1"/>
</dbReference>
<protein>
    <submittedName>
        <fullName evidence="5">Murein transglycosylase</fullName>
    </submittedName>
</protein>
<feature type="chain" id="PRO_5034267592" evidence="3">
    <location>
        <begin position="23"/>
        <end position="444"/>
    </location>
</feature>
<dbReference type="PROSITE" id="PS00922">
    <property type="entry name" value="TRANSGLYCOSYLASE"/>
    <property type="match status" value="1"/>
</dbReference>
<feature type="region of interest" description="Disordered" evidence="2">
    <location>
        <begin position="367"/>
        <end position="411"/>
    </location>
</feature>
<dbReference type="InterPro" id="IPR018392">
    <property type="entry name" value="LysM"/>
</dbReference>
<dbReference type="EMBL" id="LFQU01000030">
    <property type="protein sequence ID" value="KOO67653.1"/>
    <property type="molecule type" value="Genomic_DNA"/>
</dbReference>
<evidence type="ECO:0000256" key="2">
    <source>
        <dbReference type="SAM" id="MobiDB-lite"/>
    </source>
</evidence>
<name>A0A8E1QW05_9BACT</name>
<keyword evidence="6" id="KW-1185">Reference proteome</keyword>
<dbReference type="AlphaFoldDB" id="A0A8E1QW05"/>
<dbReference type="CDD" id="cd00118">
    <property type="entry name" value="LysM"/>
    <property type="match status" value="1"/>
</dbReference>
<organism evidence="5 6">
    <name type="scientific">Xylanibacter rarus</name>
    <dbReference type="NCBI Taxonomy" id="1676614"/>
    <lineage>
        <taxon>Bacteria</taxon>
        <taxon>Pseudomonadati</taxon>
        <taxon>Bacteroidota</taxon>
        <taxon>Bacteroidia</taxon>
        <taxon>Bacteroidales</taxon>
        <taxon>Prevotellaceae</taxon>
        <taxon>Xylanibacter</taxon>
    </lineage>
</organism>
<dbReference type="InterPro" id="IPR036779">
    <property type="entry name" value="LysM_dom_sf"/>
</dbReference>
<dbReference type="Proteomes" id="UP000036951">
    <property type="component" value="Unassembled WGS sequence"/>
</dbReference>
<dbReference type="PROSITE" id="PS51782">
    <property type="entry name" value="LYSM"/>
    <property type="match status" value="1"/>
</dbReference>
<dbReference type="InterPro" id="IPR008258">
    <property type="entry name" value="Transglycosylase_SLT_dom_1"/>
</dbReference>
<dbReference type="GO" id="GO:0016020">
    <property type="term" value="C:membrane"/>
    <property type="evidence" value="ECO:0007669"/>
    <property type="project" value="InterPro"/>
</dbReference>
<dbReference type="SUPFAM" id="SSF54106">
    <property type="entry name" value="LysM domain"/>
    <property type="match status" value="1"/>
</dbReference>
<dbReference type="Gene3D" id="1.10.530.10">
    <property type="match status" value="1"/>
</dbReference>
<feature type="compositionally biased region" description="Basic residues" evidence="2">
    <location>
        <begin position="380"/>
        <end position="402"/>
    </location>
</feature>
<dbReference type="InterPro" id="IPR023346">
    <property type="entry name" value="Lysozyme-like_dom_sf"/>
</dbReference>
<feature type="domain" description="LysM" evidence="4">
    <location>
        <begin position="400"/>
        <end position="443"/>
    </location>
</feature>
<dbReference type="SUPFAM" id="SSF53955">
    <property type="entry name" value="Lysozyme-like"/>
    <property type="match status" value="1"/>
</dbReference>